<dbReference type="PANTHER" id="PTHR28360:SF1">
    <property type="entry name" value="DYNACTIN SUBUNIT 3"/>
    <property type="match status" value="1"/>
</dbReference>
<dbReference type="GO" id="GO:0061640">
    <property type="term" value="P:cytoskeleton-dependent cytokinesis"/>
    <property type="evidence" value="ECO:0007669"/>
    <property type="project" value="InterPro"/>
</dbReference>
<dbReference type="EMBL" id="BT076280">
    <property type="protein sequence ID" value="ACO10704.1"/>
    <property type="molecule type" value="mRNA"/>
</dbReference>
<gene>
    <name evidence="1" type="primary">DCTN3</name>
</gene>
<evidence type="ECO:0000313" key="1">
    <source>
        <dbReference type="EMBL" id="ACO10704.1"/>
    </source>
</evidence>
<name>C1BNV1_CALRO</name>
<dbReference type="AlphaFoldDB" id="C1BNV1"/>
<dbReference type="GO" id="GO:0005869">
    <property type="term" value="C:dynactin complex"/>
    <property type="evidence" value="ECO:0007669"/>
    <property type="project" value="InterPro"/>
</dbReference>
<organism evidence="1">
    <name type="scientific">Caligus rogercresseyi</name>
    <name type="common">Sea louse</name>
    <dbReference type="NCBI Taxonomy" id="217165"/>
    <lineage>
        <taxon>Eukaryota</taxon>
        <taxon>Metazoa</taxon>
        <taxon>Ecdysozoa</taxon>
        <taxon>Arthropoda</taxon>
        <taxon>Crustacea</taxon>
        <taxon>Multicrustacea</taxon>
        <taxon>Hexanauplia</taxon>
        <taxon>Copepoda</taxon>
        <taxon>Siphonostomatoida</taxon>
        <taxon>Caligidae</taxon>
        <taxon>Caligus</taxon>
    </lineage>
</organism>
<protein>
    <submittedName>
        <fullName evidence="1">Dynactin subunit 3</fullName>
    </submittedName>
</protein>
<dbReference type="PANTHER" id="PTHR28360">
    <property type="entry name" value="DYNACTIN SUBUNIT 3"/>
    <property type="match status" value="1"/>
</dbReference>
<dbReference type="InterPro" id="IPR009991">
    <property type="entry name" value="DCTN3"/>
</dbReference>
<sequence>MSTEVLSKRIQSLERVVLGSDESSKGSIHPPAVPFLNDFARDLGNAVDKRDRVRGVLRDVSSLNTYLDPSFGEEKGLPLNAKADILLSQSESIHKTNDLLERLHKSKGVLDRSQELERAVKEFEPKFNKLAQLQVDQENEAQEISKESLELMQKYNEIIEIVSKSFIQYDNILSKAEGK</sequence>
<reference evidence="1" key="1">
    <citation type="submission" date="2009-03" db="EMBL/GenBank/DDBJ databases">
        <title>Caligus rogercresseyi ESTs and full-length cDNAs.</title>
        <authorList>
            <person name="Yasuike M."/>
            <person name="von Schalburg K."/>
            <person name="Cooper G."/>
            <person name="Leong J."/>
            <person name="Jones S.R.M."/>
            <person name="Koop B.F."/>
        </authorList>
    </citation>
    <scope>NUCLEOTIDE SEQUENCE</scope>
    <source>
        <tissue evidence="1">Whole body</tissue>
    </source>
</reference>
<dbReference type="Pfam" id="PF07426">
    <property type="entry name" value="Dynactin_p22"/>
    <property type="match status" value="1"/>
</dbReference>
<proteinExistence type="evidence at transcript level"/>
<accession>C1BNV1</accession>